<feature type="chain" id="PRO_5003953658" evidence="3">
    <location>
        <begin position="46"/>
        <end position="152"/>
    </location>
</feature>
<reference evidence="4 5" key="1">
    <citation type="submission" date="2012-05" db="EMBL/GenBank/DDBJ databases">
        <authorList>
            <person name="Weinstock G."/>
            <person name="Sodergren E."/>
            <person name="Lobos E.A."/>
            <person name="Fulton L."/>
            <person name="Fulton R."/>
            <person name="Courtney L."/>
            <person name="Fronick C."/>
            <person name="O'Laughlin M."/>
            <person name="Godfrey J."/>
            <person name="Wilson R.M."/>
            <person name="Miner T."/>
            <person name="Farmer C."/>
            <person name="Delehaunty K."/>
            <person name="Cordes M."/>
            <person name="Minx P."/>
            <person name="Tomlinson C."/>
            <person name="Chen J."/>
            <person name="Wollam A."/>
            <person name="Pepin K.H."/>
            <person name="Bhonagiri V."/>
            <person name="Zhang X."/>
            <person name="Suruliraj S."/>
            <person name="Warren W."/>
            <person name="Mitreva M."/>
            <person name="Mardis E.R."/>
            <person name="Wilson R.K."/>
        </authorList>
    </citation>
    <scope>NUCLEOTIDE SEQUENCE [LARGE SCALE GENOMIC DNA]</scope>
    <source>
        <strain evidence="4 5">F0235</strain>
    </source>
</reference>
<dbReference type="STRING" id="1035195.HMPREF9997_00914"/>
<keyword evidence="5" id="KW-1185">Reference proteome</keyword>
<feature type="transmembrane region" description="Helical" evidence="2">
    <location>
        <begin position="123"/>
        <end position="145"/>
    </location>
</feature>
<feature type="signal peptide" evidence="3">
    <location>
        <begin position="1"/>
        <end position="45"/>
    </location>
</feature>
<evidence type="ECO:0000256" key="1">
    <source>
        <dbReference type="SAM" id="MobiDB-lite"/>
    </source>
</evidence>
<feature type="region of interest" description="Disordered" evidence="1">
    <location>
        <begin position="51"/>
        <end position="111"/>
    </location>
</feature>
<dbReference type="HOGENOM" id="CLU_144039_1_0_11"/>
<proteinExistence type="predicted"/>
<keyword evidence="2" id="KW-1133">Transmembrane helix</keyword>
<accession>L1MIK2</accession>
<keyword evidence="2" id="KW-0812">Transmembrane</keyword>
<dbReference type="PATRIC" id="fig|1035195.3.peg.817"/>
<feature type="compositionally biased region" description="Basic and acidic residues" evidence="1">
    <location>
        <begin position="79"/>
        <end position="98"/>
    </location>
</feature>
<keyword evidence="3" id="KW-0732">Signal</keyword>
<dbReference type="Proteomes" id="UP000010445">
    <property type="component" value="Unassembled WGS sequence"/>
</dbReference>
<dbReference type="EMBL" id="AMEM01000016">
    <property type="protein sequence ID" value="EKX90850.1"/>
    <property type="molecule type" value="Genomic_DNA"/>
</dbReference>
<gene>
    <name evidence="4" type="ORF">HMPREF9997_00914</name>
</gene>
<keyword evidence="2" id="KW-0472">Membrane</keyword>
<organism evidence="4 5">
    <name type="scientific">Corynebacterium durum F0235</name>
    <dbReference type="NCBI Taxonomy" id="1035195"/>
    <lineage>
        <taxon>Bacteria</taxon>
        <taxon>Bacillati</taxon>
        <taxon>Actinomycetota</taxon>
        <taxon>Actinomycetes</taxon>
        <taxon>Mycobacteriales</taxon>
        <taxon>Corynebacteriaceae</taxon>
        <taxon>Corynebacterium</taxon>
    </lineage>
</organism>
<dbReference type="eggNOG" id="ENOG50309PN">
    <property type="taxonomic scope" value="Bacteria"/>
</dbReference>
<dbReference type="AlphaFoldDB" id="L1MIK2"/>
<protein>
    <submittedName>
        <fullName evidence="4">Signal peptide protein, YSIRK family</fullName>
    </submittedName>
</protein>
<sequence length="152" mass="15715">MKSPIGLLLSVFRLKGLPMKNIRKSAVAAATALALTLGGVAAAQAAEQGLPTDVAAQQGSSSEGGKGKDAKAIGSSDKYIGEDGKPSAELQKKYEADKPATGVQMSSDEKDANLPKWAKTLRAVTATGLVGSFLGLVVFPIINFLKFQGVIR</sequence>
<evidence type="ECO:0000313" key="5">
    <source>
        <dbReference type="Proteomes" id="UP000010445"/>
    </source>
</evidence>
<evidence type="ECO:0000256" key="2">
    <source>
        <dbReference type="SAM" id="Phobius"/>
    </source>
</evidence>
<evidence type="ECO:0000256" key="3">
    <source>
        <dbReference type="SAM" id="SignalP"/>
    </source>
</evidence>
<comment type="caution">
    <text evidence="4">The sequence shown here is derived from an EMBL/GenBank/DDBJ whole genome shotgun (WGS) entry which is preliminary data.</text>
</comment>
<evidence type="ECO:0000313" key="4">
    <source>
        <dbReference type="EMBL" id="EKX90850.1"/>
    </source>
</evidence>
<name>L1MIK2_9CORY</name>